<evidence type="ECO:0000313" key="2">
    <source>
        <dbReference type="EMBL" id="MBB4695756.1"/>
    </source>
</evidence>
<evidence type="ECO:0000259" key="1">
    <source>
        <dbReference type="Pfam" id="PF04149"/>
    </source>
</evidence>
<organism evidence="2 3">
    <name type="scientific">Paractinoplanes abujensis</name>
    <dbReference type="NCBI Taxonomy" id="882441"/>
    <lineage>
        <taxon>Bacteria</taxon>
        <taxon>Bacillati</taxon>
        <taxon>Actinomycetota</taxon>
        <taxon>Actinomycetes</taxon>
        <taxon>Micromonosporales</taxon>
        <taxon>Micromonosporaceae</taxon>
        <taxon>Paractinoplanes</taxon>
    </lineage>
</organism>
<dbReference type="AlphaFoldDB" id="A0A7W7G6A3"/>
<sequence>MEQRNDRPKWYRSTRCSGGTCVEVAPAQNGNVLIRDSKDPEGPALSFTEDEWLAFVAGVKAGDFSFR</sequence>
<accession>A0A7W7G6A3</accession>
<name>A0A7W7G6A3_9ACTN</name>
<reference evidence="2 3" key="1">
    <citation type="submission" date="2020-08" db="EMBL/GenBank/DDBJ databases">
        <title>Sequencing the genomes of 1000 actinobacteria strains.</title>
        <authorList>
            <person name="Klenk H.-P."/>
        </authorList>
    </citation>
    <scope>NUCLEOTIDE SEQUENCE [LARGE SCALE GENOMIC DNA]</scope>
    <source>
        <strain evidence="2 3">DSM 45518</strain>
    </source>
</reference>
<dbReference type="EMBL" id="JACHMF010000001">
    <property type="protein sequence ID" value="MBB4695756.1"/>
    <property type="molecule type" value="Genomic_DNA"/>
</dbReference>
<feature type="domain" description="DUF397" evidence="1">
    <location>
        <begin position="9"/>
        <end position="60"/>
    </location>
</feature>
<keyword evidence="3" id="KW-1185">Reference proteome</keyword>
<dbReference type="Proteomes" id="UP000542742">
    <property type="component" value="Unassembled WGS sequence"/>
</dbReference>
<gene>
    <name evidence="2" type="ORF">BKA14_005904</name>
</gene>
<dbReference type="InterPro" id="IPR007278">
    <property type="entry name" value="DUF397"/>
</dbReference>
<dbReference type="Pfam" id="PF04149">
    <property type="entry name" value="DUF397"/>
    <property type="match status" value="1"/>
</dbReference>
<evidence type="ECO:0000313" key="3">
    <source>
        <dbReference type="Proteomes" id="UP000542742"/>
    </source>
</evidence>
<protein>
    <recommendedName>
        <fullName evidence="1">DUF397 domain-containing protein</fullName>
    </recommendedName>
</protein>
<comment type="caution">
    <text evidence="2">The sequence shown here is derived from an EMBL/GenBank/DDBJ whole genome shotgun (WGS) entry which is preliminary data.</text>
</comment>
<dbReference type="RefSeq" id="WP_184954066.1">
    <property type="nucleotide sequence ID" value="NZ_BOMC01000067.1"/>
</dbReference>
<proteinExistence type="predicted"/>